<dbReference type="InterPro" id="IPR001119">
    <property type="entry name" value="SLH_dom"/>
</dbReference>
<feature type="domain" description="SLH" evidence="2">
    <location>
        <begin position="25"/>
        <end position="85"/>
    </location>
</feature>
<evidence type="ECO:0000259" key="2">
    <source>
        <dbReference type="PROSITE" id="PS51272"/>
    </source>
</evidence>
<accession>A0ABY4CNW0</accession>
<feature type="domain" description="SLH" evidence="2">
    <location>
        <begin position="86"/>
        <end position="149"/>
    </location>
</feature>
<feature type="chain" id="PRO_5046053694" evidence="1">
    <location>
        <begin position="25"/>
        <end position="338"/>
    </location>
</feature>
<keyword evidence="1" id="KW-0732">Signal</keyword>
<gene>
    <name evidence="3" type="ORF">LSG31_02405</name>
</gene>
<evidence type="ECO:0000313" key="4">
    <source>
        <dbReference type="Proteomes" id="UP000830167"/>
    </source>
</evidence>
<dbReference type="EMBL" id="CP089291">
    <property type="protein sequence ID" value="UOF91132.1"/>
    <property type="molecule type" value="Genomic_DNA"/>
</dbReference>
<dbReference type="PROSITE" id="PS51272">
    <property type="entry name" value="SLH"/>
    <property type="match status" value="2"/>
</dbReference>
<keyword evidence="4" id="KW-1185">Reference proteome</keyword>
<dbReference type="RefSeq" id="WP_347437825.1">
    <property type="nucleotide sequence ID" value="NZ_CP089291.1"/>
</dbReference>
<protein>
    <submittedName>
        <fullName evidence="3">S-layer homology domain-containing protein</fullName>
    </submittedName>
</protein>
<evidence type="ECO:0000313" key="3">
    <source>
        <dbReference type="EMBL" id="UOF91132.1"/>
    </source>
</evidence>
<feature type="signal peptide" evidence="1">
    <location>
        <begin position="1"/>
        <end position="24"/>
    </location>
</feature>
<name>A0ABY4CNW0_9BACL</name>
<dbReference type="Pfam" id="PF00395">
    <property type="entry name" value="SLH"/>
    <property type="match status" value="2"/>
</dbReference>
<organism evidence="3 4">
    <name type="scientific">Fodinisporobacter ferrooxydans</name>
    <dbReference type="NCBI Taxonomy" id="2901836"/>
    <lineage>
        <taxon>Bacteria</taxon>
        <taxon>Bacillati</taxon>
        <taxon>Bacillota</taxon>
        <taxon>Bacilli</taxon>
        <taxon>Bacillales</taxon>
        <taxon>Alicyclobacillaceae</taxon>
        <taxon>Fodinisporobacter</taxon>
    </lineage>
</organism>
<evidence type="ECO:0000256" key="1">
    <source>
        <dbReference type="SAM" id="SignalP"/>
    </source>
</evidence>
<proteinExistence type="predicted"/>
<sequence>MKSKKILMTAAGISFLFAASDAFADTSWFQDVSTIDPNYPYIADLYNLHKISGNANGYFGPNDSLTRAEFVTMIEKAFNVQTQPNATIPFHDVNQGDWYFQNVVDAYANGITAGVSATQFAPNSYVTKEQAAQMIVHFLGNSLPPNPKAGLADVSDADPWAKTAVANILAYGFRSQTNTNLPYDPKRVMTRGQASALIDLAYHYISKTPAPQLAPIAKPLPSVDQSNLIPNSDGSFMFVNLASGYRPIKDPSILALFKQVKFSADENHVVTVRVPDSGTLWWTVLSYSANKTWQGAGAKTMTFNNPMDFEIQLLERASGSILVSVYVQNRDGQWYARY</sequence>
<dbReference type="Proteomes" id="UP000830167">
    <property type="component" value="Chromosome"/>
</dbReference>
<reference evidence="3" key="1">
    <citation type="submission" date="2021-12" db="EMBL/GenBank/DDBJ databases">
        <title>Alicyclobacillaceae gen. nov., sp. nov., isolated from chalcocite enrichment system.</title>
        <authorList>
            <person name="Jiang Z."/>
        </authorList>
    </citation>
    <scope>NUCLEOTIDE SEQUENCE</scope>
    <source>
        <strain evidence="3">MYW30-H2</strain>
    </source>
</reference>